<comment type="caution">
    <text evidence="1">The sequence shown here is derived from an EMBL/GenBank/DDBJ whole genome shotgun (WGS) entry which is preliminary data.</text>
</comment>
<dbReference type="EMBL" id="CM047897">
    <property type="protein sequence ID" value="KAJ0110764.1"/>
    <property type="molecule type" value="Genomic_DNA"/>
</dbReference>
<evidence type="ECO:0000313" key="1">
    <source>
        <dbReference type="EMBL" id="KAJ0110764.1"/>
    </source>
</evidence>
<accession>A0ACC1C552</accession>
<gene>
    <name evidence="1" type="ORF">Patl1_02466</name>
</gene>
<proteinExistence type="predicted"/>
<keyword evidence="2" id="KW-1185">Reference proteome</keyword>
<evidence type="ECO:0000313" key="2">
    <source>
        <dbReference type="Proteomes" id="UP001164250"/>
    </source>
</evidence>
<sequence>MRWRKMPRLREDVKSIRRYNATPSSNYGGAVGAVLVYDVTQRSTFENVGRWLKESRDQADSNIVIMLIGNKSDIGQNVAILTEGKDLLRRSPYISWKHQHSMQPMWKKLLQKLTSMPEHPKVQYPLPFRPTTHCLHRFPTLPYAET</sequence>
<reference evidence="2" key="1">
    <citation type="journal article" date="2023" name="G3 (Bethesda)">
        <title>Genome assembly and association tests identify interacting loci associated with vigor, precocity, and sex in interspecific pistachio rootstocks.</title>
        <authorList>
            <person name="Palmer W."/>
            <person name="Jacygrad E."/>
            <person name="Sagayaradj S."/>
            <person name="Cavanaugh K."/>
            <person name="Han R."/>
            <person name="Bertier L."/>
            <person name="Beede B."/>
            <person name="Kafkas S."/>
            <person name="Golino D."/>
            <person name="Preece J."/>
            <person name="Michelmore R."/>
        </authorList>
    </citation>
    <scope>NUCLEOTIDE SEQUENCE [LARGE SCALE GENOMIC DNA]</scope>
</reference>
<dbReference type="Proteomes" id="UP001164250">
    <property type="component" value="Chromosome 1"/>
</dbReference>
<name>A0ACC1C552_9ROSI</name>
<protein>
    <submittedName>
        <fullName evidence="1">Uncharacterized protein</fullName>
    </submittedName>
</protein>
<organism evidence="1 2">
    <name type="scientific">Pistacia atlantica</name>
    <dbReference type="NCBI Taxonomy" id="434234"/>
    <lineage>
        <taxon>Eukaryota</taxon>
        <taxon>Viridiplantae</taxon>
        <taxon>Streptophyta</taxon>
        <taxon>Embryophyta</taxon>
        <taxon>Tracheophyta</taxon>
        <taxon>Spermatophyta</taxon>
        <taxon>Magnoliopsida</taxon>
        <taxon>eudicotyledons</taxon>
        <taxon>Gunneridae</taxon>
        <taxon>Pentapetalae</taxon>
        <taxon>rosids</taxon>
        <taxon>malvids</taxon>
        <taxon>Sapindales</taxon>
        <taxon>Anacardiaceae</taxon>
        <taxon>Pistacia</taxon>
    </lineage>
</organism>